<evidence type="ECO:0000313" key="3">
    <source>
        <dbReference type="Proteomes" id="UP000838878"/>
    </source>
</evidence>
<keyword evidence="3" id="KW-1185">Reference proteome</keyword>
<gene>
    <name evidence="2" type="ORF">BINO364_LOCUS13048</name>
</gene>
<accession>A0A8J9VQY6</accession>
<dbReference type="AlphaFoldDB" id="A0A8J9VQY6"/>
<feature type="non-terminal residue" evidence="2">
    <location>
        <position position="153"/>
    </location>
</feature>
<dbReference type="EMBL" id="OV170227">
    <property type="protein sequence ID" value="CAH0727748.1"/>
    <property type="molecule type" value="Genomic_DNA"/>
</dbReference>
<organism evidence="2 3">
    <name type="scientific">Brenthis ino</name>
    <name type="common">lesser marbled fritillary</name>
    <dbReference type="NCBI Taxonomy" id="405034"/>
    <lineage>
        <taxon>Eukaryota</taxon>
        <taxon>Metazoa</taxon>
        <taxon>Ecdysozoa</taxon>
        <taxon>Arthropoda</taxon>
        <taxon>Hexapoda</taxon>
        <taxon>Insecta</taxon>
        <taxon>Pterygota</taxon>
        <taxon>Neoptera</taxon>
        <taxon>Endopterygota</taxon>
        <taxon>Lepidoptera</taxon>
        <taxon>Glossata</taxon>
        <taxon>Ditrysia</taxon>
        <taxon>Papilionoidea</taxon>
        <taxon>Nymphalidae</taxon>
        <taxon>Heliconiinae</taxon>
        <taxon>Argynnini</taxon>
        <taxon>Brenthis</taxon>
    </lineage>
</organism>
<sequence length="153" mass="17296">MRCITLVSWLEWTMASWPETRGIHDSEIVRYLEQSELDLTDEEDPVPIPIFQNEEKISSGSGSSNSEDETRPGSEIFLASSTTATTRCRARTRGEPRTLGGRSRGSRLRTRGTQNDRSSLVNNRRNCNFSPVDRPIFQPTYKSIDTDIGLDLD</sequence>
<proteinExistence type="predicted"/>
<dbReference type="OrthoDB" id="7491142at2759"/>
<dbReference type="Proteomes" id="UP000838878">
    <property type="component" value="Chromosome 7"/>
</dbReference>
<protein>
    <submittedName>
        <fullName evidence="2">Uncharacterized protein</fullName>
    </submittedName>
</protein>
<reference evidence="2" key="1">
    <citation type="submission" date="2021-12" db="EMBL/GenBank/DDBJ databases">
        <authorList>
            <person name="Martin H S."/>
        </authorList>
    </citation>
    <scope>NUCLEOTIDE SEQUENCE</scope>
</reference>
<name>A0A8J9VQY6_9NEOP</name>
<evidence type="ECO:0000256" key="1">
    <source>
        <dbReference type="SAM" id="MobiDB-lite"/>
    </source>
</evidence>
<evidence type="ECO:0000313" key="2">
    <source>
        <dbReference type="EMBL" id="CAH0727748.1"/>
    </source>
</evidence>
<feature type="region of interest" description="Disordered" evidence="1">
    <location>
        <begin position="41"/>
        <end position="118"/>
    </location>
</feature>